<dbReference type="AlphaFoldDB" id="A0A1Y2CBJ1"/>
<keyword evidence="2" id="KW-0472">Membrane</keyword>
<protein>
    <submittedName>
        <fullName evidence="3">Uncharacterized protein</fullName>
    </submittedName>
</protein>
<evidence type="ECO:0000313" key="4">
    <source>
        <dbReference type="Proteomes" id="UP000193642"/>
    </source>
</evidence>
<keyword evidence="4" id="KW-1185">Reference proteome</keyword>
<evidence type="ECO:0000256" key="2">
    <source>
        <dbReference type="SAM" id="Phobius"/>
    </source>
</evidence>
<keyword evidence="2" id="KW-1133">Transmembrane helix</keyword>
<name>A0A1Y2CBJ1_9FUNG</name>
<reference evidence="3 4" key="1">
    <citation type="submission" date="2016-07" db="EMBL/GenBank/DDBJ databases">
        <title>Pervasive Adenine N6-methylation of Active Genes in Fungi.</title>
        <authorList>
            <consortium name="DOE Joint Genome Institute"/>
            <person name="Mondo S.J."/>
            <person name="Dannebaum R.O."/>
            <person name="Kuo R.C."/>
            <person name="Labutti K."/>
            <person name="Haridas S."/>
            <person name="Kuo A."/>
            <person name="Salamov A."/>
            <person name="Ahrendt S.R."/>
            <person name="Lipzen A."/>
            <person name="Sullivan W."/>
            <person name="Andreopoulos W.B."/>
            <person name="Clum A."/>
            <person name="Lindquist E."/>
            <person name="Daum C."/>
            <person name="Ramamoorthy G.K."/>
            <person name="Gryganskyi A."/>
            <person name="Culley D."/>
            <person name="Magnuson J.K."/>
            <person name="James T.Y."/>
            <person name="O'Malley M.A."/>
            <person name="Stajich J.E."/>
            <person name="Spatafora J.W."/>
            <person name="Visel A."/>
            <person name="Grigoriev I.V."/>
        </authorList>
    </citation>
    <scope>NUCLEOTIDE SEQUENCE [LARGE SCALE GENOMIC DNA]</scope>
    <source>
        <strain evidence="3 4">JEL800</strain>
    </source>
</reference>
<evidence type="ECO:0000313" key="3">
    <source>
        <dbReference type="EMBL" id="ORY44398.1"/>
    </source>
</evidence>
<gene>
    <name evidence="3" type="ORF">BCR33DRAFT_716939</name>
</gene>
<feature type="region of interest" description="Disordered" evidence="1">
    <location>
        <begin position="41"/>
        <end position="101"/>
    </location>
</feature>
<dbReference type="Proteomes" id="UP000193642">
    <property type="component" value="Unassembled WGS sequence"/>
</dbReference>
<proteinExistence type="predicted"/>
<accession>A0A1Y2CBJ1</accession>
<feature type="compositionally biased region" description="Polar residues" evidence="1">
    <location>
        <begin position="86"/>
        <end position="101"/>
    </location>
</feature>
<dbReference type="EMBL" id="MCGO01000022">
    <property type="protein sequence ID" value="ORY44398.1"/>
    <property type="molecule type" value="Genomic_DNA"/>
</dbReference>
<feature type="non-terminal residue" evidence="3">
    <location>
        <position position="175"/>
    </location>
</feature>
<feature type="transmembrane region" description="Helical" evidence="2">
    <location>
        <begin position="12"/>
        <end position="29"/>
    </location>
</feature>
<evidence type="ECO:0000256" key="1">
    <source>
        <dbReference type="SAM" id="MobiDB-lite"/>
    </source>
</evidence>
<feature type="compositionally biased region" description="Polar residues" evidence="1">
    <location>
        <begin position="60"/>
        <end position="76"/>
    </location>
</feature>
<sequence>MNWNDPLPSLLLPLSLVALISISCCYGHWRARRLERQGNNLNTSKATNVGPAPLDPSLAPSHSHQHSPNASENSDATAVAPDQRSLRTTIPDQQQPKDTLSLLSDDHRTFLVVDSNGRRHIQQSCVCHSSQFNCLALSPSSLRNNNCLNSRLNHTLTLFRYPSQNSSYRNTKLPP</sequence>
<comment type="caution">
    <text evidence="3">The sequence shown here is derived from an EMBL/GenBank/DDBJ whole genome shotgun (WGS) entry which is preliminary data.</text>
</comment>
<keyword evidence="2" id="KW-0812">Transmembrane</keyword>
<organism evidence="3 4">
    <name type="scientific">Rhizoclosmatium globosum</name>
    <dbReference type="NCBI Taxonomy" id="329046"/>
    <lineage>
        <taxon>Eukaryota</taxon>
        <taxon>Fungi</taxon>
        <taxon>Fungi incertae sedis</taxon>
        <taxon>Chytridiomycota</taxon>
        <taxon>Chytridiomycota incertae sedis</taxon>
        <taxon>Chytridiomycetes</taxon>
        <taxon>Chytridiales</taxon>
        <taxon>Chytriomycetaceae</taxon>
        <taxon>Rhizoclosmatium</taxon>
    </lineage>
</organism>